<dbReference type="EMBL" id="JBHTIV010000002">
    <property type="protein sequence ID" value="MFD0931100.1"/>
    <property type="molecule type" value="Genomic_DNA"/>
</dbReference>
<keyword evidence="1" id="KW-0472">Membrane</keyword>
<comment type="caution">
    <text evidence="2">The sequence shown here is derived from an EMBL/GenBank/DDBJ whole genome shotgun (WGS) entry which is preliminary data.</text>
</comment>
<reference evidence="3" key="1">
    <citation type="journal article" date="2019" name="Int. J. Syst. Evol. Microbiol.">
        <title>The Global Catalogue of Microorganisms (GCM) 10K type strain sequencing project: providing services to taxonomists for standard genome sequencing and annotation.</title>
        <authorList>
            <consortium name="The Broad Institute Genomics Platform"/>
            <consortium name="The Broad Institute Genome Sequencing Center for Infectious Disease"/>
            <person name="Wu L."/>
            <person name="Ma J."/>
        </authorList>
    </citation>
    <scope>NUCLEOTIDE SEQUENCE [LARGE SCALE GENOMIC DNA]</scope>
    <source>
        <strain evidence="3">CCUG 56752</strain>
    </source>
</reference>
<evidence type="ECO:0000313" key="3">
    <source>
        <dbReference type="Proteomes" id="UP001597049"/>
    </source>
</evidence>
<name>A0ABW3GPL8_9FLAO</name>
<keyword evidence="3" id="KW-1185">Reference proteome</keyword>
<accession>A0ABW3GPL8</accession>
<keyword evidence="1" id="KW-0812">Transmembrane</keyword>
<proteinExistence type="predicted"/>
<dbReference type="RefSeq" id="WP_379656439.1">
    <property type="nucleotide sequence ID" value="NZ_JBHTIV010000002.1"/>
</dbReference>
<evidence type="ECO:0000256" key="1">
    <source>
        <dbReference type="SAM" id="Phobius"/>
    </source>
</evidence>
<protein>
    <submittedName>
        <fullName evidence="2">Uncharacterized protein</fullName>
    </submittedName>
</protein>
<keyword evidence="1" id="KW-1133">Transmembrane helix</keyword>
<evidence type="ECO:0000313" key="2">
    <source>
        <dbReference type="EMBL" id="MFD0931100.1"/>
    </source>
</evidence>
<feature type="transmembrane region" description="Helical" evidence="1">
    <location>
        <begin position="12"/>
        <end position="29"/>
    </location>
</feature>
<dbReference type="Proteomes" id="UP001597049">
    <property type="component" value="Unassembled WGS sequence"/>
</dbReference>
<sequence length="57" mass="6453">MTEGTKPTFKTGLISGFAYALSIAGFDLITGEAFQFRKLIIQFIYFGLIMVYFLITF</sequence>
<organism evidence="2 3">
    <name type="scientific">Psychroflexus salinarum</name>
    <dbReference type="NCBI Taxonomy" id="546024"/>
    <lineage>
        <taxon>Bacteria</taxon>
        <taxon>Pseudomonadati</taxon>
        <taxon>Bacteroidota</taxon>
        <taxon>Flavobacteriia</taxon>
        <taxon>Flavobacteriales</taxon>
        <taxon>Flavobacteriaceae</taxon>
        <taxon>Psychroflexus</taxon>
    </lineage>
</organism>
<gene>
    <name evidence="2" type="ORF">ACFQ0R_00665</name>
</gene>
<feature type="transmembrane region" description="Helical" evidence="1">
    <location>
        <begin position="36"/>
        <end position="55"/>
    </location>
</feature>